<dbReference type="CDD" id="cd00082">
    <property type="entry name" value="HisKA"/>
    <property type="match status" value="1"/>
</dbReference>
<gene>
    <name evidence="10" type="ORF">HAL07_08680</name>
</gene>
<evidence type="ECO:0000256" key="7">
    <source>
        <dbReference type="ARBA" id="ARBA00022840"/>
    </source>
</evidence>
<organism evidence="10 11">
    <name type="scientific">Helicobacter ailurogastricus</name>
    <dbReference type="NCBI Taxonomy" id="1578720"/>
    <lineage>
        <taxon>Bacteria</taxon>
        <taxon>Pseudomonadati</taxon>
        <taxon>Campylobacterota</taxon>
        <taxon>Epsilonproteobacteria</taxon>
        <taxon>Campylobacterales</taxon>
        <taxon>Helicobacteraceae</taxon>
        <taxon>Helicobacter</taxon>
    </lineage>
</organism>
<keyword evidence="7" id="KW-0067">ATP-binding</keyword>
<dbReference type="Pfam" id="PF02518">
    <property type="entry name" value="HATPase_c"/>
    <property type="match status" value="1"/>
</dbReference>
<feature type="domain" description="Histidine kinase" evidence="9">
    <location>
        <begin position="135"/>
        <end position="338"/>
    </location>
</feature>
<accession>A0A0K2Y3Z1</accession>
<keyword evidence="10" id="KW-0966">Cell projection</keyword>
<evidence type="ECO:0000256" key="8">
    <source>
        <dbReference type="ARBA" id="ARBA00023012"/>
    </source>
</evidence>
<dbReference type="GO" id="GO:0005524">
    <property type="term" value="F:ATP binding"/>
    <property type="evidence" value="ECO:0007669"/>
    <property type="project" value="UniProtKB-KW"/>
</dbReference>
<dbReference type="Gene3D" id="1.10.287.130">
    <property type="match status" value="1"/>
</dbReference>
<keyword evidence="3" id="KW-0597">Phosphoprotein</keyword>
<evidence type="ECO:0000256" key="2">
    <source>
        <dbReference type="ARBA" id="ARBA00012438"/>
    </source>
</evidence>
<dbReference type="InterPro" id="IPR005467">
    <property type="entry name" value="His_kinase_dom"/>
</dbReference>
<reference evidence="11" key="1">
    <citation type="submission" date="2014-12" db="EMBL/GenBank/DDBJ databases">
        <authorList>
            <person name="Jaenicke S."/>
        </authorList>
    </citation>
    <scope>NUCLEOTIDE SEQUENCE [LARGE SCALE GENOMIC DNA]</scope>
</reference>
<dbReference type="PROSITE" id="PS50109">
    <property type="entry name" value="HIS_KIN"/>
    <property type="match status" value="1"/>
</dbReference>
<feature type="non-terminal residue" evidence="10">
    <location>
        <position position="1"/>
    </location>
</feature>
<keyword evidence="5" id="KW-0547">Nucleotide-binding</keyword>
<dbReference type="SUPFAM" id="SSF47384">
    <property type="entry name" value="Homodimeric domain of signal transducing histidine kinase"/>
    <property type="match status" value="1"/>
</dbReference>
<keyword evidence="8" id="KW-0902">Two-component regulatory system</keyword>
<dbReference type="InterPro" id="IPR036097">
    <property type="entry name" value="HisK_dim/P_sf"/>
</dbReference>
<dbReference type="PANTHER" id="PTHR43065">
    <property type="entry name" value="SENSOR HISTIDINE KINASE"/>
    <property type="match status" value="1"/>
</dbReference>
<keyword evidence="10" id="KW-0282">Flagellum</keyword>
<dbReference type="CDD" id="cd00075">
    <property type="entry name" value="HATPase"/>
    <property type="match status" value="1"/>
</dbReference>
<proteinExistence type="predicted"/>
<dbReference type="InterPro" id="IPR003661">
    <property type="entry name" value="HisK_dim/P_dom"/>
</dbReference>
<dbReference type="InterPro" id="IPR036890">
    <property type="entry name" value="HATPase_C_sf"/>
</dbReference>
<evidence type="ECO:0000259" key="9">
    <source>
        <dbReference type="PROSITE" id="PS50109"/>
    </source>
</evidence>
<dbReference type="Proteomes" id="UP000043437">
    <property type="component" value="Unassembled WGS sequence"/>
</dbReference>
<evidence type="ECO:0000256" key="4">
    <source>
        <dbReference type="ARBA" id="ARBA00022679"/>
    </source>
</evidence>
<keyword evidence="6 10" id="KW-0418">Kinase</keyword>
<evidence type="ECO:0000256" key="5">
    <source>
        <dbReference type="ARBA" id="ARBA00022741"/>
    </source>
</evidence>
<evidence type="ECO:0000256" key="6">
    <source>
        <dbReference type="ARBA" id="ARBA00022777"/>
    </source>
</evidence>
<dbReference type="EC" id="2.7.13.3" evidence="2"/>
<comment type="catalytic activity">
    <reaction evidence="1">
        <text>ATP + protein L-histidine = ADP + protein N-phospho-L-histidine.</text>
        <dbReference type="EC" id="2.7.13.3"/>
    </reaction>
</comment>
<evidence type="ECO:0000313" key="10">
    <source>
        <dbReference type="EMBL" id="CRI32393.1"/>
    </source>
</evidence>
<name>A0A0K2Y3Z1_9HELI</name>
<protein>
    <recommendedName>
        <fullName evidence="2">histidine kinase</fullName>
        <ecNumber evidence="2">2.7.13.3</ecNumber>
    </recommendedName>
</protein>
<dbReference type="GO" id="GO:0000155">
    <property type="term" value="F:phosphorelay sensor kinase activity"/>
    <property type="evidence" value="ECO:0007669"/>
    <property type="project" value="InterPro"/>
</dbReference>
<dbReference type="InterPro" id="IPR004358">
    <property type="entry name" value="Sig_transdc_His_kin-like_C"/>
</dbReference>
<keyword evidence="10" id="KW-0969">Cilium</keyword>
<dbReference type="SUPFAM" id="SSF55874">
    <property type="entry name" value="ATPase domain of HSP90 chaperone/DNA topoisomerase II/histidine kinase"/>
    <property type="match status" value="1"/>
</dbReference>
<dbReference type="PRINTS" id="PR00344">
    <property type="entry name" value="BCTRLSENSOR"/>
</dbReference>
<dbReference type="Gene3D" id="3.30.565.10">
    <property type="entry name" value="Histidine kinase-like ATPase, C-terminal domain"/>
    <property type="match status" value="1"/>
</dbReference>
<keyword evidence="4" id="KW-0808">Transferase</keyword>
<evidence type="ECO:0000256" key="1">
    <source>
        <dbReference type="ARBA" id="ARBA00000085"/>
    </source>
</evidence>
<evidence type="ECO:0000256" key="3">
    <source>
        <dbReference type="ARBA" id="ARBA00022553"/>
    </source>
</evidence>
<dbReference type="InterPro" id="IPR003594">
    <property type="entry name" value="HATPase_dom"/>
</dbReference>
<dbReference type="SMART" id="SM00388">
    <property type="entry name" value="HisKA"/>
    <property type="match status" value="1"/>
</dbReference>
<sequence>VSPLVDQNILDNIGGQDRQELLRLLNEFILQSYKVEKEFKDYKALYEWVIEILPQAIWVINENKSFFYKNSKAIESQEVFEKAKALGFNTEIEHAGKNYLFQNNKIQGKEIITATDITKQKRQERLVSMGKISAHLAHEIRNPVGSISLLTSVLLKKVDDKTKPIVFELQRALWRVERIIKATLLFSKGVHANKIPQSLSLLEDEIKEALNQYSYTKDISLKTAIAPLMASYDLSLLSIALQNFLYNAIDAIEEGAEEEGHIEVCAFEENEWVVFHIKDDGKEVLDKELLFEPFETTKLKGNGLGLALSLQVVQAHGGKITLLESAEKTFEIRILKDL</sequence>
<dbReference type="Pfam" id="PF00512">
    <property type="entry name" value="HisKA"/>
    <property type="match status" value="1"/>
</dbReference>
<evidence type="ECO:0000313" key="11">
    <source>
        <dbReference type="Proteomes" id="UP000043437"/>
    </source>
</evidence>
<dbReference type="AlphaFoldDB" id="A0A0K2Y3Z1"/>
<dbReference type="EMBL" id="CDMG01000004">
    <property type="protein sequence ID" value="CRI32393.1"/>
    <property type="molecule type" value="Genomic_DNA"/>
</dbReference>
<dbReference type="PANTHER" id="PTHR43065:SF10">
    <property type="entry name" value="PEROXIDE STRESS-ACTIVATED HISTIDINE KINASE MAK3"/>
    <property type="match status" value="1"/>
</dbReference>
<dbReference type="SMART" id="SM00387">
    <property type="entry name" value="HATPase_c"/>
    <property type="match status" value="1"/>
</dbReference>